<keyword evidence="1" id="KW-0808">Transferase</keyword>
<dbReference type="EMBL" id="QLYX01000012">
    <property type="protein sequence ID" value="RAY12607.1"/>
    <property type="molecule type" value="Genomic_DNA"/>
</dbReference>
<accession>A0A365H0L5</accession>
<dbReference type="PANTHER" id="PTHR35526:SF3">
    <property type="entry name" value="ANTI-SIGMA-F FACTOR RSBW"/>
    <property type="match status" value="1"/>
</dbReference>
<name>A0A365H0L5_9ACTN</name>
<dbReference type="AlphaFoldDB" id="A0A365H0L5"/>
<keyword evidence="4" id="KW-1185">Reference proteome</keyword>
<reference evidence="3 4" key="1">
    <citation type="submission" date="2018-06" db="EMBL/GenBank/DDBJ databases">
        <title>Actinomadura craniellae sp. nov. isolated from marine sponge Craniella sp.</title>
        <authorList>
            <person name="Li L."/>
            <person name="Xu Q.H."/>
            <person name="Lin H.W."/>
            <person name="Lu Y.H."/>
        </authorList>
    </citation>
    <scope>NUCLEOTIDE SEQUENCE [LARGE SCALE GENOMIC DNA]</scope>
    <source>
        <strain evidence="3 4">LHW63021</strain>
    </source>
</reference>
<sequence>MATTTDALLMSLLGSPAAAGLARTLTDQRLRKWDCFRILDDTLLVVTELITNAVKETPRREIRFRLAREAGDVVVAVWDSSPRLPRPRPAVELTLDTLDLAEDAYDDNGGRGLLIVQSLTSACGCTRDPRGGKWTWARLVP</sequence>
<dbReference type="InterPro" id="IPR003594">
    <property type="entry name" value="HATPase_dom"/>
</dbReference>
<dbReference type="Gene3D" id="3.30.565.10">
    <property type="entry name" value="Histidine kinase-like ATPase, C-terminal domain"/>
    <property type="match status" value="1"/>
</dbReference>
<dbReference type="CDD" id="cd16936">
    <property type="entry name" value="HATPase_RsbW-like"/>
    <property type="match status" value="1"/>
</dbReference>
<evidence type="ECO:0000259" key="2">
    <source>
        <dbReference type="Pfam" id="PF13581"/>
    </source>
</evidence>
<dbReference type="InterPro" id="IPR036890">
    <property type="entry name" value="HATPase_C_sf"/>
</dbReference>
<proteinExistence type="predicted"/>
<evidence type="ECO:0000313" key="4">
    <source>
        <dbReference type="Proteomes" id="UP000251891"/>
    </source>
</evidence>
<dbReference type="Pfam" id="PF13581">
    <property type="entry name" value="HATPase_c_2"/>
    <property type="match status" value="1"/>
</dbReference>
<dbReference type="SUPFAM" id="SSF55874">
    <property type="entry name" value="ATPase domain of HSP90 chaperone/DNA topoisomerase II/histidine kinase"/>
    <property type="match status" value="1"/>
</dbReference>
<dbReference type="PANTHER" id="PTHR35526">
    <property type="entry name" value="ANTI-SIGMA-F FACTOR RSBW-RELATED"/>
    <property type="match status" value="1"/>
</dbReference>
<evidence type="ECO:0000313" key="3">
    <source>
        <dbReference type="EMBL" id="RAY12607.1"/>
    </source>
</evidence>
<dbReference type="InterPro" id="IPR050267">
    <property type="entry name" value="Anti-sigma-factor_SerPK"/>
</dbReference>
<evidence type="ECO:0000256" key="1">
    <source>
        <dbReference type="ARBA" id="ARBA00022527"/>
    </source>
</evidence>
<feature type="domain" description="Histidine kinase/HSP90-like ATPase" evidence="2">
    <location>
        <begin position="38"/>
        <end position="132"/>
    </location>
</feature>
<protein>
    <recommendedName>
        <fullName evidence="2">Histidine kinase/HSP90-like ATPase domain-containing protein</fullName>
    </recommendedName>
</protein>
<organism evidence="3 4">
    <name type="scientific">Actinomadura craniellae</name>
    <dbReference type="NCBI Taxonomy" id="2231787"/>
    <lineage>
        <taxon>Bacteria</taxon>
        <taxon>Bacillati</taxon>
        <taxon>Actinomycetota</taxon>
        <taxon>Actinomycetes</taxon>
        <taxon>Streptosporangiales</taxon>
        <taxon>Thermomonosporaceae</taxon>
        <taxon>Actinomadura</taxon>
    </lineage>
</organism>
<dbReference type="GO" id="GO:0004674">
    <property type="term" value="F:protein serine/threonine kinase activity"/>
    <property type="evidence" value="ECO:0007669"/>
    <property type="project" value="UniProtKB-KW"/>
</dbReference>
<keyword evidence="1" id="KW-0723">Serine/threonine-protein kinase</keyword>
<gene>
    <name evidence="3" type="ORF">DPM19_23700</name>
</gene>
<keyword evidence="1" id="KW-0418">Kinase</keyword>
<comment type="caution">
    <text evidence="3">The sequence shown here is derived from an EMBL/GenBank/DDBJ whole genome shotgun (WGS) entry which is preliminary data.</text>
</comment>
<dbReference type="Proteomes" id="UP000251891">
    <property type="component" value="Unassembled WGS sequence"/>
</dbReference>